<keyword evidence="5" id="KW-1133">Transmembrane helix</keyword>
<evidence type="ECO:0000256" key="5">
    <source>
        <dbReference type="ARBA" id="ARBA00022989"/>
    </source>
</evidence>
<dbReference type="Pfam" id="PF01899">
    <property type="entry name" value="MNHE"/>
    <property type="match status" value="1"/>
</dbReference>
<evidence type="ECO:0000313" key="8">
    <source>
        <dbReference type="Proteomes" id="UP000011135"/>
    </source>
</evidence>
<comment type="subcellular location">
    <subcellularLocation>
        <location evidence="1">Cell membrane</location>
        <topology evidence="1">Multi-pass membrane protein</topology>
    </subcellularLocation>
</comment>
<name>L8JNC2_9BACT</name>
<accession>L8JNC2</accession>
<proteinExistence type="inferred from homology"/>
<dbReference type="PANTHER" id="PTHR34584:SF1">
    <property type="entry name" value="NA(+)_H(+) ANTIPORTER SUBUNIT E1"/>
    <property type="match status" value="1"/>
</dbReference>
<dbReference type="GO" id="GO:0008324">
    <property type="term" value="F:monoatomic cation transmembrane transporter activity"/>
    <property type="evidence" value="ECO:0007669"/>
    <property type="project" value="InterPro"/>
</dbReference>
<dbReference type="OrthoDB" id="9800498at2"/>
<evidence type="ECO:0000256" key="2">
    <source>
        <dbReference type="ARBA" id="ARBA00006228"/>
    </source>
</evidence>
<keyword evidence="6" id="KW-0472">Membrane</keyword>
<organism evidence="7 8">
    <name type="scientific">Fulvivirga imtechensis AK7</name>
    <dbReference type="NCBI Taxonomy" id="1237149"/>
    <lineage>
        <taxon>Bacteria</taxon>
        <taxon>Pseudomonadati</taxon>
        <taxon>Bacteroidota</taxon>
        <taxon>Cytophagia</taxon>
        <taxon>Cytophagales</taxon>
        <taxon>Fulvivirgaceae</taxon>
        <taxon>Fulvivirga</taxon>
    </lineage>
</organism>
<dbReference type="Proteomes" id="UP000011135">
    <property type="component" value="Unassembled WGS sequence"/>
</dbReference>
<evidence type="ECO:0000256" key="4">
    <source>
        <dbReference type="ARBA" id="ARBA00022692"/>
    </source>
</evidence>
<sequence>MRAVSKIWFVIEMVFFFFKRFISSNIEVAHEVLTPTFYMEPAVIEVPIEVKTDHEILLLANLISMTPGTLSLDISDNKEKLYIHAMYVDNVKDFLKEIKQLEQRIDKIFD</sequence>
<keyword evidence="3" id="KW-1003">Cell membrane</keyword>
<evidence type="ECO:0000256" key="1">
    <source>
        <dbReference type="ARBA" id="ARBA00004651"/>
    </source>
</evidence>
<dbReference type="STRING" id="1237149.C900_03700"/>
<evidence type="ECO:0000313" key="7">
    <source>
        <dbReference type="EMBL" id="ELR70446.1"/>
    </source>
</evidence>
<protein>
    <submittedName>
        <fullName evidence="7">Na(+) H(+) antiporter subunit E</fullName>
    </submittedName>
</protein>
<keyword evidence="4" id="KW-0812">Transmembrane</keyword>
<dbReference type="PANTHER" id="PTHR34584">
    <property type="entry name" value="NA(+)/H(+) ANTIPORTER SUBUNIT E1"/>
    <property type="match status" value="1"/>
</dbReference>
<dbReference type="RefSeq" id="WP_009581094.1">
    <property type="nucleotide sequence ID" value="NZ_AMZN01000053.1"/>
</dbReference>
<comment type="similarity">
    <text evidence="2">Belongs to the CPA3 antiporters (TC 2.A.63) subunit E family.</text>
</comment>
<evidence type="ECO:0000256" key="6">
    <source>
        <dbReference type="ARBA" id="ARBA00023136"/>
    </source>
</evidence>
<dbReference type="EMBL" id="AMZN01000053">
    <property type="protein sequence ID" value="ELR70446.1"/>
    <property type="molecule type" value="Genomic_DNA"/>
</dbReference>
<evidence type="ECO:0000256" key="3">
    <source>
        <dbReference type="ARBA" id="ARBA00022475"/>
    </source>
</evidence>
<dbReference type="eggNOG" id="COG1863">
    <property type="taxonomic scope" value="Bacteria"/>
</dbReference>
<reference evidence="7 8" key="1">
    <citation type="submission" date="2012-12" db="EMBL/GenBank/DDBJ databases">
        <title>Genome assembly of Fulvivirga imtechensis AK7.</title>
        <authorList>
            <person name="Nupur N."/>
            <person name="Khatri I."/>
            <person name="Kumar R."/>
            <person name="Subramanian S."/>
            <person name="Pinnaka A."/>
        </authorList>
    </citation>
    <scope>NUCLEOTIDE SEQUENCE [LARGE SCALE GENOMIC DNA]</scope>
    <source>
        <strain evidence="7 8">AK7</strain>
    </source>
</reference>
<dbReference type="GO" id="GO:0005886">
    <property type="term" value="C:plasma membrane"/>
    <property type="evidence" value="ECO:0007669"/>
    <property type="project" value="UniProtKB-SubCell"/>
</dbReference>
<dbReference type="InterPro" id="IPR002758">
    <property type="entry name" value="Cation_antiport_E"/>
</dbReference>
<dbReference type="AlphaFoldDB" id="L8JNC2"/>
<keyword evidence="8" id="KW-1185">Reference proteome</keyword>
<comment type="caution">
    <text evidence="7">The sequence shown here is derived from an EMBL/GenBank/DDBJ whole genome shotgun (WGS) entry which is preliminary data.</text>
</comment>
<gene>
    <name evidence="7" type="ORF">C900_03700</name>
</gene>